<organism evidence="10 11">
    <name type="scientific">Koribacter versatilis (strain Ellin345)</name>
    <dbReference type="NCBI Taxonomy" id="204669"/>
    <lineage>
        <taxon>Bacteria</taxon>
        <taxon>Pseudomonadati</taxon>
        <taxon>Acidobacteriota</taxon>
        <taxon>Terriglobia</taxon>
        <taxon>Terriglobales</taxon>
        <taxon>Candidatus Korobacteraceae</taxon>
        <taxon>Candidatus Korobacter</taxon>
    </lineage>
</organism>
<dbReference type="InterPro" id="IPR047928">
    <property type="entry name" value="Perm_prefix_1"/>
</dbReference>
<evidence type="ECO:0000256" key="1">
    <source>
        <dbReference type="ARBA" id="ARBA00004651"/>
    </source>
</evidence>
<comment type="similarity">
    <text evidence="6">Belongs to the ABC-4 integral membrane protein family.</text>
</comment>
<dbReference type="HOGENOM" id="CLU_009433_1_0_0"/>
<evidence type="ECO:0000313" key="11">
    <source>
        <dbReference type="Proteomes" id="UP000002432"/>
    </source>
</evidence>
<evidence type="ECO:0000256" key="7">
    <source>
        <dbReference type="SAM" id="Phobius"/>
    </source>
</evidence>
<evidence type="ECO:0000313" key="10">
    <source>
        <dbReference type="EMBL" id="ABF40091.1"/>
    </source>
</evidence>
<gene>
    <name evidence="10" type="ordered locus">Acid345_1088</name>
</gene>
<dbReference type="GO" id="GO:0005886">
    <property type="term" value="C:plasma membrane"/>
    <property type="evidence" value="ECO:0007669"/>
    <property type="project" value="UniProtKB-SubCell"/>
</dbReference>
<evidence type="ECO:0000259" key="8">
    <source>
        <dbReference type="Pfam" id="PF02687"/>
    </source>
</evidence>
<keyword evidence="5 7" id="KW-0472">Membrane</keyword>
<evidence type="ECO:0000256" key="3">
    <source>
        <dbReference type="ARBA" id="ARBA00022692"/>
    </source>
</evidence>
<evidence type="ECO:0000259" key="9">
    <source>
        <dbReference type="Pfam" id="PF12704"/>
    </source>
</evidence>
<dbReference type="Pfam" id="PF02687">
    <property type="entry name" value="FtsX"/>
    <property type="match status" value="2"/>
</dbReference>
<dbReference type="OrthoDB" id="100065at2"/>
<evidence type="ECO:0000256" key="5">
    <source>
        <dbReference type="ARBA" id="ARBA00023136"/>
    </source>
</evidence>
<feature type="transmembrane region" description="Helical" evidence="7">
    <location>
        <begin position="756"/>
        <end position="781"/>
    </location>
</feature>
<dbReference type="EMBL" id="CP000360">
    <property type="protein sequence ID" value="ABF40091.1"/>
    <property type="molecule type" value="Genomic_DNA"/>
</dbReference>
<comment type="subcellular location">
    <subcellularLocation>
        <location evidence="1">Cell membrane</location>
        <topology evidence="1">Multi-pass membrane protein</topology>
    </subcellularLocation>
</comment>
<protein>
    <submittedName>
        <fullName evidence="10">ABC efflux pump, inner membrane subunit</fullName>
    </submittedName>
</protein>
<keyword evidence="11" id="KW-1185">Reference proteome</keyword>
<feature type="domain" description="ABC3 transporter permease C-terminal" evidence="8">
    <location>
        <begin position="357"/>
        <end position="477"/>
    </location>
</feature>
<dbReference type="NCBIfam" id="TIGR03434">
    <property type="entry name" value="ADOP"/>
    <property type="match status" value="1"/>
</dbReference>
<feature type="transmembrane region" description="Helical" evidence="7">
    <location>
        <begin position="94"/>
        <end position="116"/>
    </location>
</feature>
<evidence type="ECO:0000256" key="2">
    <source>
        <dbReference type="ARBA" id="ARBA00022475"/>
    </source>
</evidence>
<dbReference type="InterPro" id="IPR003838">
    <property type="entry name" value="ABC3_permease_C"/>
</dbReference>
<feature type="domain" description="ABC3 transporter permease C-terminal" evidence="8">
    <location>
        <begin position="760"/>
        <end position="873"/>
    </location>
</feature>
<dbReference type="Pfam" id="PF12704">
    <property type="entry name" value="MacB_PCD"/>
    <property type="match status" value="2"/>
</dbReference>
<feature type="transmembrane region" description="Helical" evidence="7">
    <location>
        <begin position="350"/>
        <end position="371"/>
    </location>
</feature>
<proteinExistence type="inferred from homology"/>
<dbReference type="InterPro" id="IPR050250">
    <property type="entry name" value="Macrolide_Exporter_MacB"/>
</dbReference>
<feature type="domain" description="MacB-like periplasmic core" evidence="9">
    <location>
        <begin position="95"/>
        <end position="314"/>
    </location>
</feature>
<keyword evidence="3 7" id="KW-0812">Transmembrane</keyword>
<dbReference type="eggNOG" id="COG0577">
    <property type="taxonomic scope" value="Bacteria"/>
</dbReference>
<feature type="transmembrane region" description="Helical" evidence="7">
    <location>
        <begin position="402"/>
        <end position="427"/>
    </location>
</feature>
<feature type="transmembrane region" description="Helical" evidence="7">
    <location>
        <begin position="801"/>
        <end position="831"/>
    </location>
</feature>
<dbReference type="PANTHER" id="PTHR30572:SF4">
    <property type="entry name" value="ABC TRANSPORTER PERMEASE YTRF"/>
    <property type="match status" value="1"/>
</dbReference>
<dbReference type="InterPro" id="IPR017800">
    <property type="entry name" value="ADOP"/>
</dbReference>
<keyword evidence="4 7" id="KW-1133">Transmembrane helix</keyword>
<dbReference type="PANTHER" id="PTHR30572">
    <property type="entry name" value="MEMBRANE COMPONENT OF TRANSPORTER-RELATED"/>
    <property type="match status" value="1"/>
</dbReference>
<sequence>MSLFSYLRALLSRPFSSTSSDISDELRSHQQLRADDLQRSGLPRDEAERRARIEFGGEVRFEEECHEEIPGHFFEILVQDARFALRMFGKAPGFTVVAILTIAIGIGTNAVVFSAMNGLVLRPINVPDAGNLSMLEQSRDRSPQQSYPDYLDIRDRTRNFDGMIAYTISRVGLGADGHSARAWLYEASGNYFDVLRVQPYLGRFFHESDEHGPNSSPYIVLSYAYWKSHFQSDRGVVGRTVEMNTQPYTILGVAPPGFNGTELFFAPDFWTPIVNQQQVDGWSNLDGRAARGLWIIGRVRPGVTPAQATADLNAVASYLSKTYPKDDDQIHFTLVRPGLLGDMLGKPVSAFLAGLMLLASLILLAACANLGSLFAARASDRAGEIALRLALGSSRRRILRQLFTESVMLSLIGGIAGIGGGIVLLRWLNVWRPISDFPITLQVLPDFRVYFVAFVLALFSGLIFGAIPVRQVLRSNPYEVVKAGFTGERRRRLTARNVLLVFQISACAVLVTASLVAVRGLVRSLHSSLGFVPENSLIADTDLDMAGYNEDTTPIMQKRLIETLATVPGVSAVGMADRLPLALNGATAAVYKDDTVDFRASNSLGDASFYSISPNYFRAAGTAFLAGRDVAWQDNRDAVRVAVINRRFADKIFGSVDKAISGHFKMNERRYEVIGVVEDGKYQTLTEDPQFATFLPILQAPTSSTTLVVRTTRDPAQSAPEVDYTLRKLDSRLPFVIKTWPQQLDSALFASRVATVALGILGALGAMLAITGIFGMASYAVSKRMRELAIRVALGAQKKQVAWAALGTPLRLLAIGSVIGLVLGFAATGVLSYVVYQATPRDPLVLCGVVFTMSLLGLLATWIPARRALRSEPLQLLREQ</sequence>
<dbReference type="NCBIfam" id="NF038403">
    <property type="entry name" value="perm_prefix_1"/>
    <property type="match status" value="1"/>
</dbReference>
<dbReference type="EnsemblBacteria" id="ABF40091">
    <property type="protein sequence ID" value="ABF40091"/>
    <property type="gene ID" value="Acid345_1088"/>
</dbReference>
<dbReference type="AlphaFoldDB" id="Q1ISQ9"/>
<dbReference type="STRING" id="204669.Acid345_1088"/>
<dbReference type="GO" id="GO:0022857">
    <property type="term" value="F:transmembrane transporter activity"/>
    <property type="evidence" value="ECO:0007669"/>
    <property type="project" value="TreeGrafter"/>
</dbReference>
<feature type="domain" description="MacB-like periplasmic core" evidence="9">
    <location>
        <begin position="512"/>
        <end position="715"/>
    </location>
</feature>
<feature type="transmembrane region" description="Helical" evidence="7">
    <location>
        <begin position="447"/>
        <end position="467"/>
    </location>
</feature>
<feature type="transmembrane region" description="Helical" evidence="7">
    <location>
        <begin position="843"/>
        <end position="863"/>
    </location>
</feature>
<evidence type="ECO:0000256" key="4">
    <source>
        <dbReference type="ARBA" id="ARBA00022989"/>
    </source>
</evidence>
<dbReference type="KEGG" id="aba:Acid345_1088"/>
<name>Q1ISQ9_KORVE</name>
<keyword evidence="2" id="KW-1003">Cell membrane</keyword>
<reference evidence="10 11" key="1">
    <citation type="journal article" date="2009" name="Appl. Environ. Microbiol.">
        <title>Three genomes from the phylum Acidobacteria provide insight into the lifestyles of these microorganisms in soils.</title>
        <authorList>
            <person name="Ward N.L."/>
            <person name="Challacombe J.F."/>
            <person name="Janssen P.H."/>
            <person name="Henrissat B."/>
            <person name="Coutinho P.M."/>
            <person name="Wu M."/>
            <person name="Xie G."/>
            <person name="Haft D.H."/>
            <person name="Sait M."/>
            <person name="Badger J."/>
            <person name="Barabote R.D."/>
            <person name="Bradley B."/>
            <person name="Brettin T.S."/>
            <person name="Brinkac L.M."/>
            <person name="Bruce D."/>
            <person name="Creasy T."/>
            <person name="Daugherty S.C."/>
            <person name="Davidsen T.M."/>
            <person name="DeBoy R.T."/>
            <person name="Detter J.C."/>
            <person name="Dodson R.J."/>
            <person name="Durkin A.S."/>
            <person name="Ganapathy A."/>
            <person name="Gwinn-Giglio M."/>
            <person name="Han C.S."/>
            <person name="Khouri H."/>
            <person name="Kiss H."/>
            <person name="Kothari S.P."/>
            <person name="Madupu R."/>
            <person name="Nelson K.E."/>
            <person name="Nelson W.C."/>
            <person name="Paulsen I."/>
            <person name="Penn K."/>
            <person name="Ren Q."/>
            <person name="Rosovitz M.J."/>
            <person name="Selengut J.D."/>
            <person name="Shrivastava S."/>
            <person name="Sullivan S.A."/>
            <person name="Tapia R."/>
            <person name="Thompson L.S."/>
            <person name="Watkins K.L."/>
            <person name="Yang Q."/>
            <person name="Yu C."/>
            <person name="Zafar N."/>
            <person name="Zhou L."/>
            <person name="Kuske C.R."/>
        </authorList>
    </citation>
    <scope>NUCLEOTIDE SEQUENCE [LARGE SCALE GENOMIC DNA]</scope>
    <source>
        <strain evidence="10 11">Ellin345</strain>
    </source>
</reference>
<accession>Q1ISQ9</accession>
<dbReference type="Proteomes" id="UP000002432">
    <property type="component" value="Chromosome"/>
</dbReference>
<dbReference type="InterPro" id="IPR025857">
    <property type="entry name" value="MacB_PCD"/>
</dbReference>
<feature type="transmembrane region" description="Helical" evidence="7">
    <location>
        <begin position="498"/>
        <end position="518"/>
    </location>
</feature>
<dbReference type="RefSeq" id="WP_011521893.1">
    <property type="nucleotide sequence ID" value="NC_008009.1"/>
</dbReference>
<evidence type="ECO:0000256" key="6">
    <source>
        <dbReference type="ARBA" id="ARBA00038076"/>
    </source>
</evidence>